<sequence>MINIKKIKKDLEVIIRDEPKYETYDATVDQILKYLSGEGMGFADKEAELPSTTDEEFDRWCRMDTADKINWKANKLLKSNFKKFIPLKDLIDG</sequence>
<comment type="caution">
    <text evidence="1">The sequence shown here is derived from an EMBL/GenBank/DDBJ whole genome shotgun (WGS) entry which is preliminary data.</text>
</comment>
<dbReference type="EMBL" id="LAZR01000633">
    <property type="protein sequence ID" value="KKN62181.1"/>
    <property type="molecule type" value="Genomic_DNA"/>
</dbReference>
<organism evidence="1">
    <name type="scientific">marine sediment metagenome</name>
    <dbReference type="NCBI Taxonomy" id="412755"/>
    <lineage>
        <taxon>unclassified sequences</taxon>
        <taxon>metagenomes</taxon>
        <taxon>ecological metagenomes</taxon>
    </lineage>
</organism>
<evidence type="ECO:0000313" key="1">
    <source>
        <dbReference type="EMBL" id="KKN62181.1"/>
    </source>
</evidence>
<proteinExistence type="predicted"/>
<reference evidence="1" key="1">
    <citation type="journal article" date="2015" name="Nature">
        <title>Complex archaea that bridge the gap between prokaryotes and eukaryotes.</title>
        <authorList>
            <person name="Spang A."/>
            <person name="Saw J.H."/>
            <person name="Jorgensen S.L."/>
            <person name="Zaremba-Niedzwiedzka K."/>
            <person name="Martijn J."/>
            <person name="Lind A.E."/>
            <person name="van Eijk R."/>
            <person name="Schleper C."/>
            <person name="Guy L."/>
            <person name="Ettema T.J."/>
        </authorList>
    </citation>
    <scope>NUCLEOTIDE SEQUENCE</scope>
</reference>
<dbReference type="AlphaFoldDB" id="A0A0F9ULU1"/>
<protein>
    <submittedName>
        <fullName evidence="1">Uncharacterized protein</fullName>
    </submittedName>
</protein>
<gene>
    <name evidence="1" type="ORF">LCGC14_0514600</name>
</gene>
<name>A0A0F9ULU1_9ZZZZ</name>
<accession>A0A0F9ULU1</accession>